<keyword evidence="4" id="KW-1185">Reference proteome</keyword>
<feature type="transmembrane region" description="Helical" evidence="2">
    <location>
        <begin position="144"/>
        <end position="164"/>
    </location>
</feature>
<evidence type="ECO:0000256" key="1">
    <source>
        <dbReference type="SAM" id="MobiDB-lite"/>
    </source>
</evidence>
<organism evidence="3 4">
    <name type="scientific">Paenarthrobacter aromaticivorans</name>
    <dbReference type="NCBI Taxonomy" id="2849150"/>
    <lineage>
        <taxon>Bacteria</taxon>
        <taxon>Bacillati</taxon>
        <taxon>Actinomycetota</taxon>
        <taxon>Actinomycetes</taxon>
        <taxon>Micrococcales</taxon>
        <taxon>Micrococcaceae</taxon>
        <taxon>Paenarthrobacter</taxon>
    </lineage>
</organism>
<proteinExistence type="predicted"/>
<accession>A0ABS6IAH6</accession>
<protein>
    <submittedName>
        <fullName evidence="3">Uncharacterized protein</fullName>
    </submittedName>
</protein>
<keyword evidence="2" id="KW-1133">Transmembrane helix</keyword>
<comment type="caution">
    <text evidence="3">The sequence shown here is derived from an EMBL/GenBank/DDBJ whole genome shotgun (WGS) entry which is preliminary data.</text>
</comment>
<dbReference type="RefSeq" id="WP_216926841.1">
    <property type="nucleotide sequence ID" value="NZ_JAHOPC010000017.1"/>
</dbReference>
<evidence type="ECO:0000313" key="3">
    <source>
        <dbReference type="EMBL" id="MBU8868722.1"/>
    </source>
</evidence>
<feature type="compositionally biased region" description="Polar residues" evidence="1">
    <location>
        <begin position="36"/>
        <end position="48"/>
    </location>
</feature>
<feature type="region of interest" description="Disordered" evidence="1">
    <location>
        <begin position="1"/>
        <end position="133"/>
    </location>
</feature>
<feature type="compositionally biased region" description="Low complexity" evidence="1">
    <location>
        <begin position="84"/>
        <end position="122"/>
    </location>
</feature>
<feature type="transmembrane region" description="Helical" evidence="2">
    <location>
        <begin position="252"/>
        <end position="270"/>
    </location>
</feature>
<name>A0ABS6IAH6_9MICC</name>
<evidence type="ECO:0000313" key="4">
    <source>
        <dbReference type="Proteomes" id="UP000824166"/>
    </source>
</evidence>
<keyword evidence="2" id="KW-0472">Membrane</keyword>
<feature type="compositionally biased region" description="Low complexity" evidence="1">
    <location>
        <begin position="49"/>
        <end position="77"/>
    </location>
</feature>
<dbReference type="EMBL" id="JAHOPC010000017">
    <property type="protein sequence ID" value="MBU8868722.1"/>
    <property type="molecule type" value="Genomic_DNA"/>
</dbReference>
<keyword evidence="2" id="KW-0812">Transmembrane</keyword>
<sequence length="293" mass="30924">MSNPPYPPSNAGDANPGDANTGDANKGDANKPEQPGQPSMPQYGQPSAPQYGQQTPQYGQQPSAPQYGQQSPAAPQYGQPPAPQYGQQTPQYGQQAPQFGQQPSPYGQQPSPYGQQAPQYGQDTNWPSQQPGPTTVPQMVNISFWMIIAAGILSAISSLILATTGSDAFINSMMRQAAQQGTEFPPGSLEGMRGGLVVAAIVGAIVSLGLYALVAFPVRKGKNWARILGTVFAAISVLGLAGLFQFGATYGILQLLVILLGVAAIVLLYLPASAPYFRKPQPFGNPYQNPYGR</sequence>
<reference evidence="3 4" key="1">
    <citation type="submission" date="2021-06" db="EMBL/GenBank/DDBJ databases">
        <authorList>
            <person name="Jeong J.W."/>
        </authorList>
    </citation>
    <scope>NUCLEOTIDE SEQUENCE [LARGE SCALE GENOMIC DNA]</scope>
    <source>
        <strain evidence="3 4">MMS21-TAE1-1</strain>
    </source>
</reference>
<dbReference type="Proteomes" id="UP000824166">
    <property type="component" value="Unassembled WGS sequence"/>
</dbReference>
<gene>
    <name evidence="3" type="ORF">KSW38_20725</name>
</gene>
<feature type="compositionally biased region" description="Polar residues" evidence="1">
    <location>
        <begin position="123"/>
        <end position="133"/>
    </location>
</feature>
<feature type="transmembrane region" description="Helical" evidence="2">
    <location>
        <begin position="227"/>
        <end position="246"/>
    </location>
</feature>
<evidence type="ECO:0000256" key="2">
    <source>
        <dbReference type="SAM" id="Phobius"/>
    </source>
</evidence>
<feature type="transmembrane region" description="Helical" evidence="2">
    <location>
        <begin position="194"/>
        <end position="215"/>
    </location>
</feature>